<keyword evidence="5" id="KW-0498">Mitosis</keyword>
<protein>
    <submittedName>
        <fullName evidence="10">Nnf1</fullName>
    </submittedName>
</protein>
<keyword evidence="8" id="KW-0131">Cell cycle</keyword>
<evidence type="ECO:0000256" key="8">
    <source>
        <dbReference type="ARBA" id="ARBA00023306"/>
    </source>
</evidence>
<dbReference type="InterPro" id="IPR007128">
    <property type="entry name" value="PMF1/Nnf1"/>
</dbReference>
<dbReference type="GO" id="GO:0051301">
    <property type="term" value="P:cell division"/>
    <property type="evidence" value="ECO:0007669"/>
    <property type="project" value="UniProtKB-KW"/>
</dbReference>
<dbReference type="GO" id="GO:0007059">
    <property type="term" value="P:chromosome segregation"/>
    <property type="evidence" value="ECO:0007669"/>
    <property type="project" value="TreeGrafter"/>
</dbReference>
<name>A0A200R6Z1_MACCD</name>
<dbReference type="Proteomes" id="UP000195402">
    <property type="component" value="Unassembled WGS sequence"/>
</dbReference>
<evidence type="ECO:0000256" key="7">
    <source>
        <dbReference type="ARBA" id="ARBA00023242"/>
    </source>
</evidence>
<evidence type="ECO:0000256" key="9">
    <source>
        <dbReference type="ARBA" id="ARBA00023328"/>
    </source>
</evidence>
<comment type="subcellular location">
    <subcellularLocation>
        <location evidence="2">Chromosome</location>
        <location evidence="2">Centromere</location>
        <location evidence="2">Kinetochore</location>
    </subcellularLocation>
    <subcellularLocation>
        <location evidence="1">Nucleus</location>
    </subcellularLocation>
</comment>
<reference evidence="10 11" key="1">
    <citation type="journal article" date="2017" name="Mol. Plant">
        <title>The Genome of Medicinal Plant Macleaya cordata Provides New Insights into Benzylisoquinoline Alkaloids Metabolism.</title>
        <authorList>
            <person name="Liu X."/>
            <person name="Liu Y."/>
            <person name="Huang P."/>
            <person name="Ma Y."/>
            <person name="Qing Z."/>
            <person name="Tang Q."/>
            <person name="Cao H."/>
            <person name="Cheng P."/>
            <person name="Zheng Y."/>
            <person name="Yuan Z."/>
            <person name="Zhou Y."/>
            <person name="Liu J."/>
            <person name="Tang Z."/>
            <person name="Zhuo Y."/>
            <person name="Zhang Y."/>
            <person name="Yu L."/>
            <person name="Huang J."/>
            <person name="Yang P."/>
            <person name="Peng Q."/>
            <person name="Zhang J."/>
            <person name="Jiang W."/>
            <person name="Zhang Z."/>
            <person name="Lin K."/>
            <person name="Ro D.K."/>
            <person name="Chen X."/>
            <person name="Xiong X."/>
            <person name="Shang Y."/>
            <person name="Huang S."/>
            <person name="Zeng J."/>
        </authorList>
    </citation>
    <scope>NUCLEOTIDE SEQUENCE [LARGE SCALE GENOMIC DNA]</scope>
    <source>
        <strain evidence="11">cv. BLH2017</strain>
        <tissue evidence="10">Root</tissue>
    </source>
</reference>
<organism evidence="10 11">
    <name type="scientific">Macleaya cordata</name>
    <name type="common">Five-seeded plume-poppy</name>
    <name type="synonym">Bocconia cordata</name>
    <dbReference type="NCBI Taxonomy" id="56857"/>
    <lineage>
        <taxon>Eukaryota</taxon>
        <taxon>Viridiplantae</taxon>
        <taxon>Streptophyta</taxon>
        <taxon>Embryophyta</taxon>
        <taxon>Tracheophyta</taxon>
        <taxon>Spermatophyta</taxon>
        <taxon>Magnoliopsida</taxon>
        <taxon>Ranunculales</taxon>
        <taxon>Papaveraceae</taxon>
        <taxon>Papaveroideae</taxon>
        <taxon>Macleaya</taxon>
    </lineage>
</organism>
<dbReference type="OrthoDB" id="506494at2759"/>
<evidence type="ECO:0000256" key="2">
    <source>
        <dbReference type="ARBA" id="ARBA00004629"/>
    </source>
</evidence>
<dbReference type="STRING" id="56857.A0A200R6Z1"/>
<keyword evidence="11" id="KW-1185">Reference proteome</keyword>
<comment type="caution">
    <text evidence="10">The sequence shown here is derived from an EMBL/GenBank/DDBJ whole genome shotgun (WGS) entry which is preliminary data.</text>
</comment>
<dbReference type="PANTHER" id="PTHR15459">
    <property type="entry name" value="POLYAMINE-MODULATED FACTOR 1"/>
    <property type="match status" value="1"/>
</dbReference>
<accession>A0A200R6Z1</accession>
<keyword evidence="9" id="KW-0137">Centromere</keyword>
<dbReference type="InParanoid" id="A0A200R6Z1"/>
<keyword evidence="3" id="KW-0158">Chromosome</keyword>
<dbReference type="AlphaFoldDB" id="A0A200R6Z1"/>
<evidence type="ECO:0000313" key="10">
    <source>
        <dbReference type="EMBL" id="OVA18485.1"/>
    </source>
</evidence>
<proteinExistence type="predicted"/>
<dbReference type="Pfam" id="PF03980">
    <property type="entry name" value="Nnf1"/>
    <property type="match status" value="1"/>
</dbReference>
<evidence type="ECO:0000256" key="1">
    <source>
        <dbReference type="ARBA" id="ARBA00004123"/>
    </source>
</evidence>
<gene>
    <name evidence="10" type="ORF">BVC80_1833g167</name>
</gene>
<dbReference type="FunCoup" id="A0A200R6Z1">
    <property type="interactions" value="789"/>
</dbReference>
<dbReference type="OMA" id="KKNEIHY"/>
<keyword evidence="4" id="KW-0132">Cell division</keyword>
<dbReference type="GO" id="GO:0005634">
    <property type="term" value="C:nucleus"/>
    <property type="evidence" value="ECO:0007669"/>
    <property type="project" value="UniProtKB-SubCell"/>
</dbReference>
<evidence type="ECO:0000256" key="3">
    <source>
        <dbReference type="ARBA" id="ARBA00022454"/>
    </source>
</evidence>
<evidence type="ECO:0000256" key="4">
    <source>
        <dbReference type="ARBA" id="ARBA00022618"/>
    </source>
</evidence>
<sequence>MDQGSHIPPPGLRQLNLKKSFKLGVRSLLTACSKEEFSKAFSTFNRAQQEVLYQLFIQVITSLHESIEEEFESICLETQVATALDTVEQLVEEQTLDILSQDKTNLLDVKQELSRAKKAEISYLTNVLEMAVEQNHQMRAHIESLKKDKQNSSATPIAVGKFRSWNVNYGQIS</sequence>
<keyword evidence="7" id="KW-0539">Nucleus</keyword>
<evidence type="ECO:0000256" key="6">
    <source>
        <dbReference type="ARBA" id="ARBA00022838"/>
    </source>
</evidence>
<dbReference type="EMBL" id="MVGT01000436">
    <property type="protein sequence ID" value="OVA18485.1"/>
    <property type="molecule type" value="Genomic_DNA"/>
</dbReference>
<keyword evidence="6" id="KW-0995">Kinetochore</keyword>
<evidence type="ECO:0000256" key="5">
    <source>
        <dbReference type="ARBA" id="ARBA00022776"/>
    </source>
</evidence>
<dbReference type="GO" id="GO:0000444">
    <property type="term" value="C:MIS12/MIND type complex"/>
    <property type="evidence" value="ECO:0007669"/>
    <property type="project" value="InterPro"/>
</dbReference>
<evidence type="ECO:0000313" key="11">
    <source>
        <dbReference type="Proteomes" id="UP000195402"/>
    </source>
</evidence>
<dbReference type="PANTHER" id="PTHR15459:SF3">
    <property type="entry name" value="POLYAMINE-MODULATED FACTOR 1"/>
    <property type="match status" value="1"/>
</dbReference>